<evidence type="ECO:0000313" key="2">
    <source>
        <dbReference type="Proteomes" id="UP001501570"/>
    </source>
</evidence>
<dbReference type="Proteomes" id="UP001501570">
    <property type="component" value="Unassembled WGS sequence"/>
</dbReference>
<protein>
    <submittedName>
        <fullName evidence="1">Uncharacterized protein</fullName>
    </submittedName>
</protein>
<proteinExistence type="predicted"/>
<dbReference type="RefSeq" id="WP_345635027.1">
    <property type="nucleotide sequence ID" value="NZ_BAABJQ010000021.1"/>
</dbReference>
<reference evidence="2" key="1">
    <citation type="journal article" date="2019" name="Int. J. Syst. Evol. Microbiol.">
        <title>The Global Catalogue of Microorganisms (GCM) 10K type strain sequencing project: providing services to taxonomists for standard genome sequencing and annotation.</title>
        <authorList>
            <consortium name="The Broad Institute Genomics Platform"/>
            <consortium name="The Broad Institute Genome Sequencing Center for Infectious Disease"/>
            <person name="Wu L."/>
            <person name="Ma J."/>
        </authorList>
    </citation>
    <scope>NUCLEOTIDE SEQUENCE [LARGE SCALE GENOMIC DNA]</scope>
    <source>
        <strain evidence="2">JCM 18304</strain>
    </source>
</reference>
<gene>
    <name evidence="1" type="ORF">GCM10023322_58580</name>
</gene>
<dbReference type="EMBL" id="BAABJQ010000021">
    <property type="protein sequence ID" value="GAA5194375.1"/>
    <property type="molecule type" value="Genomic_DNA"/>
</dbReference>
<keyword evidence="2" id="KW-1185">Reference proteome</keyword>
<name>A0ABP9SG84_9ACTN</name>
<comment type="caution">
    <text evidence="1">The sequence shown here is derived from an EMBL/GenBank/DDBJ whole genome shotgun (WGS) entry which is preliminary data.</text>
</comment>
<evidence type="ECO:0000313" key="1">
    <source>
        <dbReference type="EMBL" id="GAA5194375.1"/>
    </source>
</evidence>
<organism evidence="1 2">
    <name type="scientific">Rugosimonospora acidiphila</name>
    <dbReference type="NCBI Taxonomy" id="556531"/>
    <lineage>
        <taxon>Bacteria</taxon>
        <taxon>Bacillati</taxon>
        <taxon>Actinomycetota</taxon>
        <taxon>Actinomycetes</taxon>
        <taxon>Micromonosporales</taxon>
        <taxon>Micromonosporaceae</taxon>
        <taxon>Rugosimonospora</taxon>
    </lineage>
</organism>
<sequence>MVIPFALPPCEPGGPDPAGVVASIGEWVTSPELAELVVHFGGEVPDGPIGSVLARLAEFSRVWDFRGGVKERFDTERVDYEGDVDARLRLLISVLGLGGSDRPVRESYDHIIVLGGGIRVTLGRTDYTARLLAKGLRARTLAGLASLRWRHDREHRESVRLGLGPIETEADMMSVGLCRAMDLARPTSERGGDGWWHRVWADPRPGVAEVHVLAAPSTRPPQRANTADTLIGWAEYVSAPTAADRVLLVTNDPYVRYQHCDAIRLLGMRYGCGIETVGFDDLATREWGRPLSTTELLQEVRSSLLAARNLHDALVPPR</sequence>
<accession>A0ABP9SG84</accession>